<evidence type="ECO:0000313" key="12">
    <source>
        <dbReference type="Proteomes" id="UP000799440"/>
    </source>
</evidence>
<keyword evidence="9" id="KW-0812">Transmembrane</keyword>
<dbReference type="Pfam" id="PF26112">
    <property type="entry name" value="UBA_RNF216"/>
    <property type="match status" value="1"/>
</dbReference>
<evidence type="ECO:0000256" key="1">
    <source>
        <dbReference type="ARBA" id="ARBA00004906"/>
    </source>
</evidence>
<dbReference type="AlphaFoldDB" id="A0A6A6V0U2"/>
<dbReference type="Proteomes" id="UP000799440">
    <property type="component" value="Unassembled WGS sequence"/>
</dbReference>
<feature type="domain" description="RING-type" evidence="10">
    <location>
        <begin position="277"/>
        <end position="585"/>
    </location>
</feature>
<dbReference type="PANTHER" id="PTHR22770">
    <property type="entry name" value="UBIQUITIN CONJUGATING ENZYME 7 INTERACTING PROTEIN-RELATED"/>
    <property type="match status" value="1"/>
</dbReference>
<name>A0A6A6V0U2_9PLEO</name>
<sequence length="660" mass="74909">MTSSFASRLWSLRSLRPSSGLDGPALATTSLESVGTGRVKHDEPDLRELNAALHVLVEVFPNVQPEVFREMLSSFSEESRLQVITETLLKHGSKWVRGRHRMPTEDDKGECAPAKQEDRTQGPRCSTLGLPLTLEDTFRSGSYKNAVKMELYREFNSLSHSRIKAVLAEHNWSYTKARPVLQLMAARSWKALITNFFTWRKAPSIKDHPLVVWPSEDSKKGLQGPPILLPTKSKELDAELYDTLILPELEKLRADQISTDVCLALQLEESEAEDAGELYDCECCFTSSPLSQMSTCTTSCHYICFECIRRSINAALYDQCWARNIDPKKGTLRCLAPTAGTLDQCDGSLPLHFVERALSTIKDGKDTLRKVDERLAFEALQTANLKLVQCPFCPYSELDTSSLFSLFTSMRLRQGRALLASIFTLELIRYRIVRFAFQLSLGMGIFFIALSWLFKAPSSFSSLLESALRRIYLKRRGLRFQCLSPSCSRASCLACFAPWHDPHACHQSQAQSLRLTLERATTDAVKRTCPKCNLGFVKSEGCNKLVCLCGYTMCYICRQDLSKEGYHHFCQHFRAIPGSKCTECDKCDLYRVEDEDVVLQKARDAAEKEWWERQGSDAKRSLEKGVWKELRGWDKAGSWSLKGHWSWDSWLEKVLDSLFV</sequence>
<evidence type="ECO:0000256" key="2">
    <source>
        <dbReference type="ARBA" id="ARBA00022679"/>
    </source>
</evidence>
<keyword evidence="9" id="KW-0472">Membrane</keyword>
<organism evidence="11 12">
    <name type="scientific">Sporormia fimetaria CBS 119925</name>
    <dbReference type="NCBI Taxonomy" id="1340428"/>
    <lineage>
        <taxon>Eukaryota</taxon>
        <taxon>Fungi</taxon>
        <taxon>Dikarya</taxon>
        <taxon>Ascomycota</taxon>
        <taxon>Pezizomycotina</taxon>
        <taxon>Dothideomycetes</taxon>
        <taxon>Pleosporomycetidae</taxon>
        <taxon>Pleosporales</taxon>
        <taxon>Sporormiaceae</taxon>
        <taxon>Sporormia</taxon>
    </lineage>
</organism>
<dbReference type="GO" id="GO:0008270">
    <property type="term" value="F:zinc ion binding"/>
    <property type="evidence" value="ECO:0007669"/>
    <property type="project" value="UniProtKB-KW"/>
</dbReference>
<evidence type="ECO:0000256" key="5">
    <source>
        <dbReference type="ARBA" id="ARBA00022771"/>
    </source>
</evidence>
<evidence type="ECO:0000256" key="9">
    <source>
        <dbReference type="SAM" id="Phobius"/>
    </source>
</evidence>
<proteinExistence type="predicted"/>
<keyword evidence="6" id="KW-0833">Ubl conjugation pathway</keyword>
<dbReference type="SUPFAM" id="SSF57850">
    <property type="entry name" value="RING/U-box"/>
    <property type="match status" value="1"/>
</dbReference>
<dbReference type="OrthoDB" id="10009520at2759"/>
<dbReference type="CDD" id="cd20353">
    <property type="entry name" value="Rcat_RBR_RNF216"/>
    <property type="match status" value="1"/>
</dbReference>
<evidence type="ECO:0000313" key="11">
    <source>
        <dbReference type="EMBL" id="KAF2743416.1"/>
    </source>
</evidence>
<evidence type="ECO:0000256" key="4">
    <source>
        <dbReference type="ARBA" id="ARBA00022737"/>
    </source>
</evidence>
<dbReference type="Pfam" id="PF26200">
    <property type="entry name" value="Rcat_RNF216"/>
    <property type="match status" value="1"/>
</dbReference>
<evidence type="ECO:0000256" key="7">
    <source>
        <dbReference type="ARBA" id="ARBA00022833"/>
    </source>
</evidence>
<dbReference type="EMBL" id="MU006597">
    <property type="protein sequence ID" value="KAF2743416.1"/>
    <property type="molecule type" value="Genomic_DNA"/>
</dbReference>
<evidence type="ECO:0000256" key="8">
    <source>
        <dbReference type="SAM" id="MobiDB-lite"/>
    </source>
</evidence>
<dbReference type="Pfam" id="PF26191">
    <property type="entry name" value="RING-HC_RBR_RNF216"/>
    <property type="match status" value="1"/>
</dbReference>
<keyword evidence="3" id="KW-0479">Metal-binding</keyword>
<keyword evidence="12" id="KW-1185">Reference proteome</keyword>
<keyword evidence="5" id="KW-0863">Zinc-finger</keyword>
<accession>A0A6A6V0U2</accession>
<keyword evidence="9" id="KW-1133">Transmembrane helix</keyword>
<keyword evidence="7" id="KW-0862">Zinc</keyword>
<dbReference type="InterPro" id="IPR044066">
    <property type="entry name" value="TRIAD_supradom"/>
</dbReference>
<comment type="pathway">
    <text evidence="1">Protein modification; protein ubiquitination.</text>
</comment>
<evidence type="ECO:0000256" key="6">
    <source>
        <dbReference type="ARBA" id="ARBA00022786"/>
    </source>
</evidence>
<dbReference type="GO" id="GO:0016740">
    <property type="term" value="F:transferase activity"/>
    <property type="evidence" value="ECO:0007669"/>
    <property type="project" value="UniProtKB-KW"/>
</dbReference>
<feature type="compositionally biased region" description="Basic and acidic residues" evidence="8">
    <location>
        <begin position="102"/>
        <end position="121"/>
    </location>
</feature>
<feature type="transmembrane region" description="Helical" evidence="9">
    <location>
        <begin position="435"/>
        <end position="454"/>
    </location>
</feature>
<feature type="region of interest" description="Disordered" evidence="8">
    <location>
        <begin position="99"/>
        <end position="126"/>
    </location>
</feature>
<keyword evidence="2" id="KW-0808">Transferase</keyword>
<reference evidence="11" key="1">
    <citation type="journal article" date="2020" name="Stud. Mycol.">
        <title>101 Dothideomycetes genomes: a test case for predicting lifestyles and emergence of pathogens.</title>
        <authorList>
            <person name="Haridas S."/>
            <person name="Albert R."/>
            <person name="Binder M."/>
            <person name="Bloem J."/>
            <person name="Labutti K."/>
            <person name="Salamov A."/>
            <person name="Andreopoulos B."/>
            <person name="Baker S."/>
            <person name="Barry K."/>
            <person name="Bills G."/>
            <person name="Bluhm B."/>
            <person name="Cannon C."/>
            <person name="Castanera R."/>
            <person name="Culley D."/>
            <person name="Daum C."/>
            <person name="Ezra D."/>
            <person name="Gonzalez J."/>
            <person name="Henrissat B."/>
            <person name="Kuo A."/>
            <person name="Liang C."/>
            <person name="Lipzen A."/>
            <person name="Lutzoni F."/>
            <person name="Magnuson J."/>
            <person name="Mondo S."/>
            <person name="Nolan M."/>
            <person name="Ohm R."/>
            <person name="Pangilinan J."/>
            <person name="Park H.-J."/>
            <person name="Ramirez L."/>
            <person name="Alfaro M."/>
            <person name="Sun H."/>
            <person name="Tritt A."/>
            <person name="Yoshinaga Y."/>
            <person name="Zwiers L.-H."/>
            <person name="Turgeon B."/>
            <person name="Goodwin S."/>
            <person name="Spatafora J."/>
            <person name="Crous P."/>
            <person name="Grigoriev I."/>
        </authorList>
    </citation>
    <scope>NUCLEOTIDE SEQUENCE</scope>
    <source>
        <strain evidence="11">CBS 119925</strain>
    </source>
</reference>
<keyword evidence="4" id="KW-0677">Repeat</keyword>
<dbReference type="PROSITE" id="PS51873">
    <property type="entry name" value="TRIAD"/>
    <property type="match status" value="1"/>
</dbReference>
<dbReference type="InterPro" id="IPR058758">
    <property type="entry name" value="UBA_RNF216"/>
</dbReference>
<evidence type="ECO:0000256" key="3">
    <source>
        <dbReference type="ARBA" id="ARBA00022723"/>
    </source>
</evidence>
<dbReference type="InterPro" id="IPR051628">
    <property type="entry name" value="LUBAC_E3_Ligases"/>
</dbReference>
<dbReference type="InterPro" id="IPR047544">
    <property type="entry name" value="RING-HC_RBR_RNF216"/>
</dbReference>
<dbReference type="Gene3D" id="1.20.120.1750">
    <property type="match status" value="1"/>
</dbReference>
<dbReference type="PANTHER" id="PTHR22770:SF42">
    <property type="entry name" value="FINGER PROTEIN (ZIN), PUTATIVE (AFU_ORTHOLOGUE AFUA_4G03910)-RELATED"/>
    <property type="match status" value="1"/>
</dbReference>
<dbReference type="InterPro" id="IPR047546">
    <property type="entry name" value="Rcat_RBR_RNF216"/>
</dbReference>
<evidence type="ECO:0000259" key="10">
    <source>
        <dbReference type="PROSITE" id="PS51873"/>
    </source>
</evidence>
<gene>
    <name evidence="11" type="ORF">M011DRAFT_220989</name>
</gene>
<protein>
    <recommendedName>
        <fullName evidence="10">RING-type domain-containing protein</fullName>
    </recommendedName>
</protein>